<name>A0A9Q0EFQ5_9TELE</name>
<dbReference type="Proteomes" id="UP001148018">
    <property type="component" value="Unassembled WGS sequence"/>
</dbReference>
<evidence type="ECO:0000313" key="2">
    <source>
        <dbReference type="EMBL" id="KAJ3606480.1"/>
    </source>
</evidence>
<organism evidence="2 3">
    <name type="scientific">Muraenolepis orangiensis</name>
    <name type="common">Patagonian moray cod</name>
    <dbReference type="NCBI Taxonomy" id="630683"/>
    <lineage>
        <taxon>Eukaryota</taxon>
        <taxon>Metazoa</taxon>
        <taxon>Chordata</taxon>
        <taxon>Craniata</taxon>
        <taxon>Vertebrata</taxon>
        <taxon>Euteleostomi</taxon>
        <taxon>Actinopterygii</taxon>
        <taxon>Neopterygii</taxon>
        <taxon>Teleostei</taxon>
        <taxon>Neoteleostei</taxon>
        <taxon>Acanthomorphata</taxon>
        <taxon>Zeiogadaria</taxon>
        <taxon>Gadariae</taxon>
        <taxon>Gadiformes</taxon>
        <taxon>Muraenolepidoidei</taxon>
        <taxon>Muraenolepididae</taxon>
        <taxon>Muraenolepis</taxon>
    </lineage>
</organism>
<gene>
    <name evidence="2" type="ORF">NHX12_026001</name>
</gene>
<sequence length="76" mass="8475">MRLPRGFTGDRAGTRRRGRGVAEASETPRCTTRPSVKECGETPSLSRWASLSSGGEDSVHTWQEVITRFQKPTRKL</sequence>
<comment type="caution">
    <text evidence="2">The sequence shown here is derived from an EMBL/GenBank/DDBJ whole genome shotgun (WGS) entry which is preliminary data.</text>
</comment>
<keyword evidence="3" id="KW-1185">Reference proteome</keyword>
<dbReference type="AlphaFoldDB" id="A0A9Q0EFQ5"/>
<proteinExistence type="predicted"/>
<protein>
    <submittedName>
        <fullName evidence="2">Uncharacterized protein</fullName>
    </submittedName>
</protein>
<dbReference type="EMBL" id="JANIIK010000042">
    <property type="protein sequence ID" value="KAJ3606480.1"/>
    <property type="molecule type" value="Genomic_DNA"/>
</dbReference>
<evidence type="ECO:0000256" key="1">
    <source>
        <dbReference type="SAM" id="MobiDB-lite"/>
    </source>
</evidence>
<reference evidence="2" key="1">
    <citation type="submission" date="2022-07" db="EMBL/GenBank/DDBJ databases">
        <title>Chromosome-level genome of Muraenolepis orangiensis.</title>
        <authorList>
            <person name="Kim J."/>
        </authorList>
    </citation>
    <scope>NUCLEOTIDE SEQUENCE</scope>
    <source>
        <strain evidence="2">KU_S4_2022</strain>
        <tissue evidence="2">Muscle</tissue>
    </source>
</reference>
<accession>A0A9Q0EFQ5</accession>
<evidence type="ECO:0000313" key="3">
    <source>
        <dbReference type="Proteomes" id="UP001148018"/>
    </source>
</evidence>
<feature type="region of interest" description="Disordered" evidence="1">
    <location>
        <begin position="1"/>
        <end position="41"/>
    </location>
</feature>
<feature type="compositionally biased region" description="Low complexity" evidence="1">
    <location>
        <begin position="1"/>
        <end position="11"/>
    </location>
</feature>